<reference evidence="3 4" key="1">
    <citation type="submission" date="2010-04" db="EMBL/GenBank/DDBJ databases">
        <authorList>
            <person name="Qin X."/>
            <person name="Bachman B."/>
            <person name="Battles P."/>
            <person name="Bell A."/>
            <person name="Bess C."/>
            <person name="Bickham C."/>
            <person name="Chaboub L."/>
            <person name="Chen D."/>
            <person name="Coyle M."/>
            <person name="Deiros D.R."/>
            <person name="Dinh H."/>
            <person name="Forbes L."/>
            <person name="Fowler G."/>
            <person name="Francisco L."/>
            <person name="Fu Q."/>
            <person name="Gubbala S."/>
            <person name="Hale W."/>
            <person name="Han Y."/>
            <person name="Hemphill L."/>
            <person name="Highlander S.K."/>
            <person name="Hirani K."/>
            <person name="Hogues M."/>
            <person name="Jackson L."/>
            <person name="Jakkamsetti A."/>
            <person name="Javaid M."/>
            <person name="Jiang H."/>
            <person name="Korchina V."/>
            <person name="Kovar C."/>
            <person name="Lara F."/>
            <person name="Lee S."/>
            <person name="Mata R."/>
            <person name="Mathew T."/>
            <person name="Moen C."/>
            <person name="Morales K."/>
            <person name="Munidasa M."/>
            <person name="Nazareth L."/>
            <person name="Ngo R."/>
            <person name="Nguyen L."/>
            <person name="Okwuonu G."/>
            <person name="Ongeri F."/>
            <person name="Patil S."/>
            <person name="Petrosino J."/>
            <person name="Pham C."/>
            <person name="Pham P."/>
            <person name="Pu L.-L."/>
            <person name="Puazo M."/>
            <person name="Raj R."/>
            <person name="Reid J."/>
            <person name="Rouhana J."/>
            <person name="Saada N."/>
            <person name="Shang Y."/>
            <person name="Simmons D."/>
            <person name="Thornton R."/>
            <person name="Warren J."/>
            <person name="Weissenberger G."/>
            <person name="Zhang J."/>
            <person name="Zhang L."/>
            <person name="Zhou C."/>
            <person name="Zhu D."/>
            <person name="Muzny D."/>
            <person name="Worley K."/>
            <person name="Gibbs R."/>
        </authorList>
    </citation>
    <scope>NUCLEOTIDE SEQUENCE [LARGE SCALE GENOMIC DNA]</scope>
    <source>
        <strain evidence="3 4">ATCC 49957</strain>
    </source>
</reference>
<gene>
    <name evidence="3" type="ORF">HMPREF0731_2536</name>
</gene>
<dbReference type="InterPro" id="IPR005064">
    <property type="entry name" value="BUG"/>
</dbReference>
<evidence type="ECO:0000313" key="3">
    <source>
        <dbReference type="EMBL" id="EFH11257.1"/>
    </source>
</evidence>
<comment type="caution">
    <text evidence="3">The sequence shown here is derived from an EMBL/GenBank/DDBJ whole genome shotgun (WGS) entry which is preliminary data.</text>
</comment>
<sequence length="348" mass="36638">PATEPDAARDGAVEEPQDMTEPLPLRRRRLLQGALAAPLLPALARPALAQGAWPSRTVRVIVPFTPGGSNDAVARPLADHLQRRLGQAFVVENRPGAGSTLGSAEVARSPADGYTLLVTSSTFATSAATQRTPYDATGDFEGVALCATAPLLVLATRDFPASTLAEAAAYIRANPGKVDYGSAGPGSINQLSAELFAQRAGGLQLVHIPYRGMGPATTDLVAGTIQLLFTTVPSAAGLVREGAVKVLGWTSEARPESGPVAPTPKESGLDYSAEIWWGLLARRGTPPEILQRLNAIANEALGEGRLAQYLRSEGATPATRPPGEFDAFLRQDVARWRQVAETAQIRID</sequence>
<dbReference type="PANTHER" id="PTHR42928:SF5">
    <property type="entry name" value="BLR1237 PROTEIN"/>
    <property type="match status" value="1"/>
</dbReference>
<proteinExistence type="inferred from homology"/>
<dbReference type="Gene3D" id="3.40.190.150">
    <property type="entry name" value="Bordetella uptake gene, domain 1"/>
    <property type="match status" value="1"/>
</dbReference>
<keyword evidence="4" id="KW-1185">Reference proteome</keyword>
<organism evidence="3 4">
    <name type="scientific">Pseudoroseomonas cervicalis ATCC 49957</name>
    <dbReference type="NCBI Taxonomy" id="525371"/>
    <lineage>
        <taxon>Bacteria</taxon>
        <taxon>Pseudomonadati</taxon>
        <taxon>Pseudomonadota</taxon>
        <taxon>Alphaproteobacteria</taxon>
        <taxon>Acetobacterales</taxon>
        <taxon>Roseomonadaceae</taxon>
        <taxon>Roseomonas</taxon>
    </lineage>
</organism>
<accession>D5RN75</accession>
<comment type="similarity">
    <text evidence="1">Belongs to the UPF0065 (bug) family.</text>
</comment>
<feature type="compositionally biased region" description="Basic and acidic residues" evidence="2">
    <location>
        <begin position="1"/>
        <end position="12"/>
    </location>
</feature>
<dbReference type="HOGENOM" id="CLU_941717_0_0_5"/>
<dbReference type="SUPFAM" id="SSF53850">
    <property type="entry name" value="Periplasmic binding protein-like II"/>
    <property type="match status" value="1"/>
</dbReference>
<dbReference type="AlphaFoldDB" id="D5RN75"/>
<dbReference type="InterPro" id="IPR042100">
    <property type="entry name" value="Bug_dom1"/>
</dbReference>
<evidence type="ECO:0000256" key="2">
    <source>
        <dbReference type="SAM" id="MobiDB-lite"/>
    </source>
</evidence>
<evidence type="ECO:0000313" key="4">
    <source>
        <dbReference type="Proteomes" id="UP000005324"/>
    </source>
</evidence>
<dbReference type="EMBL" id="ADVL01000433">
    <property type="protein sequence ID" value="EFH11257.1"/>
    <property type="molecule type" value="Genomic_DNA"/>
</dbReference>
<dbReference type="Gene3D" id="3.40.190.10">
    <property type="entry name" value="Periplasmic binding protein-like II"/>
    <property type="match status" value="1"/>
</dbReference>
<name>D5RN75_9PROT</name>
<dbReference type="PIRSF" id="PIRSF017082">
    <property type="entry name" value="YflP"/>
    <property type="match status" value="1"/>
</dbReference>
<feature type="non-terminal residue" evidence="3">
    <location>
        <position position="1"/>
    </location>
</feature>
<evidence type="ECO:0000256" key="1">
    <source>
        <dbReference type="ARBA" id="ARBA00006987"/>
    </source>
</evidence>
<dbReference type="Pfam" id="PF03401">
    <property type="entry name" value="TctC"/>
    <property type="match status" value="1"/>
</dbReference>
<protein>
    <submittedName>
        <fullName evidence="3">Tat pathway signal sequence domain protein</fullName>
    </submittedName>
</protein>
<feature type="region of interest" description="Disordered" evidence="2">
    <location>
        <begin position="1"/>
        <end position="23"/>
    </location>
</feature>
<dbReference type="PANTHER" id="PTHR42928">
    <property type="entry name" value="TRICARBOXYLATE-BINDING PROTEIN"/>
    <property type="match status" value="1"/>
</dbReference>
<dbReference type="Proteomes" id="UP000005324">
    <property type="component" value="Unassembled WGS sequence"/>
</dbReference>